<gene>
    <name evidence="2" type="ORF">SCARUB_00975</name>
</gene>
<reference evidence="2 3" key="1">
    <citation type="submission" date="2016-07" db="EMBL/GenBank/DDBJ databases">
        <title>Draft genome of Scalindua rubra, obtained from a brine-seawater interface in the Red Sea, sheds light on salt adaptation in anammox bacteria.</title>
        <authorList>
            <person name="Speth D.R."/>
            <person name="Lagkouvardos I."/>
            <person name="Wang Y."/>
            <person name="Qian P.-Y."/>
            <person name="Dutilh B.E."/>
            <person name="Jetten M.S."/>
        </authorList>
    </citation>
    <scope>NUCLEOTIDE SEQUENCE [LARGE SCALE GENOMIC DNA]</scope>
    <source>
        <strain evidence="2">BSI-1</strain>
    </source>
</reference>
<feature type="transmembrane region" description="Helical" evidence="1">
    <location>
        <begin position="7"/>
        <end position="29"/>
    </location>
</feature>
<dbReference type="AlphaFoldDB" id="A0A1E3XG44"/>
<name>A0A1E3XG44_9BACT</name>
<accession>A0A1E3XG44</accession>
<proteinExistence type="predicted"/>
<dbReference type="Proteomes" id="UP000094056">
    <property type="component" value="Unassembled WGS sequence"/>
</dbReference>
<feature type="transmembrane region" description="Helical" evidence="1">
    <location>
        <begin position="49"/>
        <end position="77"/>
    </location>
</feature>
<keyword evidence="1" id="KW-0812">Transmembrane</keyword>
<evidence type="ECO:0000313" key="2">
    <source>
        <dbReference type="EMBL" id="ODS33904.1"/>
    </source>
</evidence>
<protein>
    <submittedName>
        <fullName evidence="2">Uncharacterized protein</fullName>
    </submittedName>
</protein>
<evidence type="ECO:0000313" key="3">
    <source>
        <dbReference type="Proteomes" id="UP000094056"/>
    </source>
</evidence>
<organism evidence="2 3">
    <name type="scientific">Candidatus Scalindua rubra</name>
    <dbReference type="NCBI Taxonomy" id="1872076"/>
    <lineage>
        <taxon>Bacteria</taxon>
        <taxon>Pseudomonadati</taxon>
        <taxon>Planctomycetota</taxon>
        <taxon>Candidatus Brocadiia</taxon>
        <taxon>Candidatus Brocadiales</taxon>
        <taxon>Candidatus Scalinduaceae</taxon>
        <taxon>Candidatus Scalindua</taxon>
    </lineage>
</organism>
<comment type="caution">
    <text evidence="2">The sequence shown here is derived from an EMBL/GenBank/DDBJ whole genome shotgun (WGS) entry which is preliminary data.</text>
</comment>
<keyword evidence="1" id="KW-0472">Membrane</keyword>
<keyword evidence="1" id="KW-1133">Transmembrane helix</keyword>
<sequence>MHVSFGAVLLAAPLVQTLILIGFIPGALGTLEAGWFGALTLLGVDKAEIGIFLVVLRILGEAALISVTIIGSLYYFINKNIAKPTVAINT</sequence>
<dbReference type="EMBL" id="MAYW01000017">
    <property type="protein sequence ID" value="ODS33904.1"/>
    <property type="molecule type" value="Genomic_DNA"/>
</dbReference>
<evidence type="ECO:0000256" key="1">
    <source>
        <dbReference type="SAM" id="Phobius"/>
    </source>
</evidence>